<gene>
    <name evidence="5" type="ORF">GC106_6860</name>
</gene>
<dbReference type="EMBL" id="JAAATY010000001">
    <property type="protein sequence ID" value="NRN63485.1"/>
    <property type="molecule type" value="Genomic_DNA"/>
</dbReference>
<dbReference type="Gene3D" id="1.10.10.60">
    <property type="entry name" value="Homeodomain-like"/>
    <property type="match status" value="1"/>
</dbReference>
<dbReference type="SUPFAM" id="SSF48498">
    <property type="entry name" value="Tetracyclin repressor-like, C-terminal domain"/>
    <property type="match status" value="1"/>
</dbReference>
<dbReference type="PRINTS" id="PR00455">
    <property type="entry name" value="HTHTETR"/>
</dbReference>
<dbReference type="Pfam" id="PF00440">
    <property type="entry name" value="TetR_N"/>
    <property type="match status" value="1"/>
</dbReference>
<keyword evidence="1 2" id="KW-0238">DNA-binding</keyword>
<evidence type="ECO:0000259" key="4">
    <source>
        <dbReference type="PROSITE" id="PS50977"/>
    </source>
</evidence>
<evidence type="ECO:0000313" key="5">
    <source>
        <dbReference type="EMBL" id="NRN63485.1"/>
    </source>
</evidence>
<dbReference type="SUPFAM" id="SSF46689">
    <property type="entry name" value="Homeodomain-like"/>
    <property type="match status" value="1"/>
</dbReference>
<evidence type="ECO:0000256" key="1">
    <source>
        <dbReference type="ARBA" id="ARBA00023125"/>
    </source>
</evidence>
<keyword evidence="6" id="KW-1185">Reference proteome</keyword>
<accession>A0ABX2EXF6</accession>
<name>A0ABX2EXF6_9PSEU</name>
<dbReference type="RefSeq" id="WP_173124228.1">
    <property type="nucleotide sequence ID" value="NZ_CBCSGW010000008.1"/>
</dbReference>
<dbReference type="Gene3D" id="1.10.357.10">
    <property type="entry name" value="Tetracycline Repressor, domain 2"/>
    <property type="match status" value="1"/>
</dbReference>
<protein>
    <submittedName>
        <fullName evidence="5">HTH-type transcriptional repressor AcnR</fullName>
    </submittedName>
</protein>
<evidence type="ECO:0000256" key="2">
    <source>
        <dbReference type="PROSITE-ProRule" id="PRU00335"/>
    </source>
</evidence>
<organism evidence="5 6">
    <name type="scientific">Kibdelosporangium persicum</name>
    <dbReference type="NCBI Taxonomy" id="2698649"/>
    <lineage>
        <taxon>Bacteria</taxon>
        <taxon>Bacillati</taxon>
        <taxon>Actinomycetota</taxon>
        <taxon>Actinomycetes</taxon>
        <taxon>Pseudonocardiales</taxon>
        <taxon>Pseudonocardiaceae</taxon>
        <taxon>Kibdelosporangium</taxon>
    </lineage>
</organism>
<evidence type="ECO:0000313" key="6">
    <source>
        <dbReference type="Proteomes" id="UP000763557"/>
    </source>
</evidence>
<proteinExistence type="predicted"/>
<feature type="DNA-binding region" description="H-T-H motif" evidence="2">
    <location>
        <begin position="42"/>
        <end position="61"/>
    </location>
</feature>
<sequence>MTTGAEQEGKRRGRRPAGADTKTALIEAARAVFTEQGYEGATVRTIARRAGVDPAMVNHWFGGKEGLFAKSVLQLPIDPSTIVSQLLEGDLDTIGERVVRTFLTVWDSTGGGHFAALVRSVASHQLAVEGLRDLFLKQIFGRIVAKVGVDNGLFRANLVASQLIGMGMVRYVTQFEPLKNTDIETVVAAVGPTIQRYFTGEITAPQPHGSA</sequence>
<dbReference type="PANTHER" id="PTHR30055:SF235">
    <property type="entry name" value="TRANSCRIPTIONAL REGULATORY PROTEIN"/>
    <property type="match status" value="1"/>
</dbReference>
<dbReference type="InterPro" id="IPR009057">
    <property type="entry name" value="Homeodomain-like_sf"/>
</dbReference>
<dbReference type="PROSITE" id="PS50977">
    <property type="entry name" value="HTH_TETR_2"/>
    <property type="match status" value="1"/>
</dbReference>
<dbReference type="PANTHER" id="PTHR30055">
    <property type="entry name" value="HTH-TYPE TRANSCRIPTIONAL REGULATOR RUTR"/>
    <property type="match status" value="1"/>
</dbReference>
<dbReference type="Pfam" id="PF17920">
    <property type="entry name" value="TetR_C_16"/>
    <property type="match status" value="1"/>
</dbReference>
<feature type="domain" description="HTH tetR-type" evidence="4">
    <location>
        <begin position="19"/>
        <end position="79"/>
    </location>
</feature>
<dbReference type="InterPro" id="IPR050109">
    <property type="entry name" value="HTH-type_TetR-like_transc_reg"/>
</dbReference>
<comment type="caution">
    <text evidence="5">The sequence shown here is derived from an EMBL/GenBank/DDBJ whole genome shotgun (WGS) entry which is preliminary data.</text>
</comment>
<dbReference type="Proteomes" id="UP000763557">
    <property type="component" value="Unassembled WGS sequence"/>
</dbReference>
<feature type="region of interest" description="Disordered" evidence="3">
    <location>
        <begin position="1"/>
        <end position="20"/>
    </location>
</feature>
<dbReference type="InterPro" id="IPR041678">
    <property type="entry name" value="TetR_C_16"/>
</dbReference>
<evidence type="ECO:0000256" key="3">
    <source>
        <dbReference type="SAM" id="MobiDB-lite"/>
    </source>
</evidence>
<dbReference type="InterPro" id="IPR001647">
    <property type="entry name" value="HTH_TetR"/>
</dbReference>
<reference evidence="5 6" key="1">
    <citation type="submission" date="2020-01" db="EMBL/GenBank/DDBJ databases">
        <title>Kibdelosporangium persica a novel Actinomycetes from a hot desert in Iran.</title>
        <authorList>
            <person name="Safaei N."/>
            <person name="Zaburannyi N."/>
            <person name="Mueller R."/>
            <person name="Wink J."/>
        </authorList>
    </citation>
    <scope>NUCLEOTIDE SEQUENCE [LARGE SCALE GENOMIC DNA]</scope>
    <source>
        <strain evidence="5 6">4NS15</strain>
    </source>
</reference>
<dbReference type="InterPro" id="IPR036271">
    <property type="entry name" value="Tet_transcr_reg_TetR-rel_C_sf"/>
</dbReference>